<evidence type="ECO:0000256" key="1">
    <source>
        <dbReference type="ARBA" id="ARBA00008857"/>
    </source>
</evidence>
<dbReference type="PANTHER" id="PTHR30349:SF41">
    <property type="entry name" value="INTEGRASE_RECOMBINASE PROTEIN MJ0367-RELATED"/>
    <property type="match status" value="1"/>
</dbReference>
<dbReference type="InterPro" id="IPR002104">
    <property type="entry name" value="Integrase_catalytic"/>
</dbReference>
<accession>A0ABR5HPM2</accession>
<dbReference type="InterPro" id="IPR011010">
    <property type="entry name" value="DNA_brk_join_enz"/>
</dbReference>
<dbReference type="CDD" id="cd00397">
    <property type="entry name" value="DNA_BRE_C"/>
    <property type="match status" value="1"/>
</dbReference>
<dbReference type="InterPro" id="IPR022169">
    <property type="entry name" value="DUF3701"/>
</dbReference>
<dbReference type="InterPro" id="IPR010998">
    <property type="entry name" value="Integrase_recombinase_N"/>
</dbReference>
<keyword evidence="4" id="KW-0233">DNA recombination</keyword>
<comment type="similarity">
    <text evidence="1">Belongs to the 'phage' integrase family.</text>
</comment>
<dbReference type="Pfam" id="PF12482">
    <property type="entry name" value="DUF3701"/>
    <property type="match status" value="1"/>
</dbReference>
<evidence type="ECO:0008006" key="10">
    <source>
        <dbReference type="Google" id="ProtNLM"/>
    </source>
</evidence>
<reference evidence="8 9" key="1">
    <citation type="submission" date="2015-06" db="EMBL/GenBank/DDBJ databases">
        <title>Comparative genomics of Burkholderia leaf nodule symbionts.</title>
        <authorList>
            <person name="Carlier A."/>
            <person name="Eberl L."/>
            <person name="Pinto-Carbo M."/>
        </authorList>
    </citation>
    <scope>NUCLEOTIDE SEQUENCE [LARGE SCALE GENOMIC DNA]</scope>
    <source>
        <strain evidence="8 9">UZHbot3</strain>
    </source>
</reference>
<evidence type="ECO:0000256" key="2">
    <source>
        <dbReference type="ARBA" id="ARBA00022908"/>
    </source>
</evidence>
<dbReference type="InterPro" id="IPR050090">
    <property type="entry name" value="Tyrosine_recombinase_XerCD"/>
</dbReference>
<evidence type="ECO:0000259" key="7">
    <source>
        <dbReference type="PROSITE" id="PS51900"/>
    </source>
</evidence>
<dbReference type="PANTHER" id="PTHR30349">
    <property type="entry name" value="PHAGE INTEGRASE-RELATED"/>
    <property type="match status" value="1"/>
</dbReference>
<sequence>MNHKKPHMANKPQTVTKSRVSYTRNHFAALRAFVQRVPAAMIARLYFSEDEHGHEATSGCVESYLRHMQAELVDLALEHGSSVLAEHLKASAKTHGSARLTAVTLKMVEQAALLAVAKPEATHNVGMWFRPLVARRLNDAGIRTLVELVDFCNRRGGSWWRAIPRIGPGRAQRILSWLRQNETLIGVHVAADVSLDDPFRAPESQRVTIDTASVTLVPLERLQLAHALSGTDGINRHSSFPYIRASHDLDAVRTYLHHYRDQPKTLRAYTKELERFLLWSVTVRRKPLSSLLADDCEAYKDFLRAPSPNFVGPRAPKANSRWRPFATAELSAESQRYAVRALRAAFTWLVNVRYLAGNPWTAVSDPITVQREDLLKVDRALPPSLWQRIRAYIDTQCGQEDGSYWRSIRVALLLGGDSGLRREELADARREAISPTSHGNGYGNDDETVWQLSIVGKRNKQRTVPVSSATIAALAAHWRDRELDFETAKDGPLLSTLFVPRTAFGQRKYADGTALAYHVDGVNKIVEWAMKRLIASMPDLSVEDMKRLAGTSPHTFRHTFGTLAAAEDMPLDVVQKILGHASLQTTSIYVQAEKQRMLREAASFYRRPKSDESNGKD</sequence>
<dbReference type="Proteomes" id="UP000242951">
    <property type="component" value="Unassembled WGS sequence"/>
</dbReference>
<comment type="caution">
    <text evidence="8">The sequence shown here is derived from an EMBL/GenBank/DDBJ whole genome shotgun (WGS) entry which is preliminary data.</text>
</comment>
<dbReference type="InterPro" id="IPR044068">
    <property type="entry name" value="CB"/>
</dbReference>
<feature type="domain" description="Tyr recombinase" evidence="6">
    <location>
        <begin position="376"/>
        <end position="602"/>
    </location>
</feature>
<organism evidence="8 9">
    <name type="scientific">Candidatus Burkholderia pumila</name>
    <dbReference type="NCBI Taxonomy" id="1090375"/>
    <lineage>
        <taxon>Bacteria</taxon>
        <taxon>Pseudomonadati</taxon>
        <taxon>Pseudomonadota</taxon>
        <taxon>Betaproteobacteria</taxon>
        <taxon>Burkholderiales</taxon>
        <taxon>Burkholderiaceae</taxon>
        <taxon>Burkholderia</taxon>
    </lineage>
</organism>
<dbReference type="SUPFAM" id="SSF56349">
    <property type="entry name" value="DNA breaking-rejoining enzymes"/>
    <property type="match status" value="1"/>
</dbReference>
<protein>
    <recommendedName>
        <fullName evidence="10">Integrase</fullName>
    </recommendedName>
</protein>
<keyword evidence="2" id="KW-0229">DNA integration</keyword>
<evidence type="ECO:0000259" key="6">
    <source>
        <dbReference type="PROSITE" id="PS51898"/>
    </source>
</evidence>
<feature type="domain" description="Core-binding (CB)" evidence="7">
    <location>
        <begin position="246"/>
        <end position="350"/>
    </location>
</feature>
<dbReference type="EMBL" id="LELG01000001">
    <property type="protein sequence ID" value="KMQ81322.1"/>
    <property type="molecule type" value="Genomic_DNA"/>
</dbReference>
<evidence type="ECO:0000313" key="8">
    <source>
        <dbReference type="EMBL" id="KMQ81322.1"/>
    </source>
</evidence>
<proteinExistence type="inferred from homology"/>
<keyword evidence="3 5" id="KW-0238">DNA-binding</keyword>
<dbReference type="PROSITE" id="PS51900">
    <property type="entry name" value="CB"/>
    <property type="match status" value="1"/>
</dbReference>
<evidence type="ECO:0000256" key="3">
    <source>
        <dbReference type="ARBA" id="ARBA00023125"/>
    </source>
</evidence>
<name>A0ABR5HPM2_9BURK</name>
<dbReference type="InterPro" id="IPR013762">
    <property type="entry name" value="Integrase-like_cat_sf"/>
</dbReference>
<dbReference type="Gene3D" id="1.10.150.130">
    <property type="match status" value="1"/>
</dbReference>
<dbReference type="PROSITE" id="PS51898">
    <property type="entry name" value="TYR_RECOMBINASE"/>
    <property type="match status" value="1"/>
</dbReference>
<gene>
    <name evidence="8" type="ORF">BPMI_01967c</name>
</gene>
<keyword evidence="9" id="KW-1185">Reference proteome</keyword>
<evidence type="ECO:0000256" key="5">
    <source>
        <dbReference type="PROSITE-ProRule" id="PRU01248"/>
    </source>
</evidence>
<evidence type="ECO:0000313" key="9">
    <source>
        <dbReference type="Proteomes" id="UP000242951"/>
    </source>
</evidence>
<evidence type="ECO:0000256" key="4">
    <source>
        <dbReference type="ARBA" id="ARBA00023172"/>
    </source>
</evidence>
<dbReference type="Gene3D" id="1.10.443.10">
    <property type="entry name" value="Intergrase catalytic core"/>
    <property type="match status" value="1"/>
</dbReference>
<dbReference type="Pfam" id="PF00589">
    <property type="entry name" value="Phage_integrase"/>
    <property type="match status" value="1"/>
</dbReference>